<keyword evidence="3" id="KW-0052">Apoplast</keyword>
<evidence type="ECO:0000256" key="1">
    <source>
        <dbReference type="ARBA" id="ARBA00004271"/>
    </source>
</evidence>
<evidence type="ECO:0000256" key="4">
    <source>
        <dbReference type="ARBA" id="ARBA00022525"/>
    </source>
</evidence>
<keyword evidence="4" id="KW-0964">Secreted</keyword>
<feature type="chain" id="PRO_5025534917" evidence="9">
    <location>
        <begin position="27"/>
        <end position="90"/>
    </location>
</feature>
<feature type="region of interest" description="Disordered" evidence="8">
    <location>
        <begin position="49"/>
        <end position="90"/>
    </location>
</feature>
<evidence type="ECO:0000256" key="3">
    <source>
        <dbReference type="ARBA" id="ARBA00022523"/>
    </source>
</evidence>
<dbReference type="GO" id="GO:0006995">
    <property type="term" value="P:cellular response to nitrogen starvation"/>
    <property type="evidence" value="ECO:0007669"/>
    <property type="project" value="UniProtKB-ARBA"/>
</dbReference>
<feature type="compositionally biased region" description="Basic and acidic residues" evidence="8">
    <location>
        <begin position="51"/>
        <end position="74"/>
    </location>
</feature>
<dbReference type="InterPro" id="IPR033250">
    <property type="entry name" value="CEP"/>
</dbReference>
<name>A0A6A1VPB9_9ROSI</name>
<keyword evidence="6 9" id="KW-0732">Signal</keyword>
<dbReference type="PANTHER" id="PTHR33348">
    <property type="entry name" value="PRECURSOR OF CEP5"/>
    <property type="match status" value="1"/>
</dbReference>
<dbReference type="GO" id="GO:1902025">
    <property type="term" value="P:nitrate import"/>
    <property type="evidence" value="ECO:0007669"/>
    <property type="project" value="TreeGrafter"/>
</dbReference>
<organism evidence="10 11">
    <name type="scientific">Morella rubra</name>
    <name type="common">Chinese bayberry</name>
    <dbReference type="NCBI Taxonomy" id="262757"/>
    <lineage>
        <taxon>Eukaryota</taxon>
        <taxon>Viridiplantae</taxon>
        <taxon>Streptophyta</taxon>
        <taxon>Embryophyta</taxon>
        <taxon>Tracheophyta</taxon>
        <taxon>Spermatophyta</taxon>
        <taxon>Magnoliopsida</taxon>
        <taxon>eudicotyledons</taxon>
        <taxon>Gunneridae</taxon>
        <taxon>Pentapetalae</taxon>
        <taxon>rosids</taxon>
        <taxon>fabids</taxon>
        <taxon>Fagales</taxon>
        <taxon>Myricaceae</taxon>
        <taxon>Morella</taxon>
    </lineage>
</organism>
<comment type="similarity">
    <text evidence="2">Belongs to the C-terminally encoded plant signaling peptide (CEP) family.</text>
</comment>
<evidence type="ECO:0000256" key="8">
    <source>
        <dbReference type="SAM" id="MobiDB-lite"/>
    </source>
</evidence>
<comment type="caution">
    <text evidence="10">The sequence shown here is derived from an EMBL/GenBank/DDBJ whole genome shotgun (WGS) entry which is preliminary data.</text>
</comment>
<dbReference type="GO" id="GO:0048364">
    <property type="term" value="P:root development"/>
    <property type="evidence" value="ECO:0007669"/>
    <property type="project" value="InterPro"/>
</dbReference>
<dbReference type="GO" id="GO:2000280">
    <property type="term" value="P:regulation of root development"/>
    <property type="evidence" value="ECO:0007669"/>
    <property type="project" value="TreeGrafter"/>
</dbReference>
<feature type="signal peptide" evidence="9">
    <location>
        <begin position="1"/>
        <end position="26"/>
    </location>
</feature>
<evidence type="ECO:0000256" key="7">
    <source>
        <dbReference type="ARBA" id="ARBA00023278"/>
    </source>
</evidence>
<accession>A0A6A1VPB9</accession>
<evidence type="ECO:0000256" key="5">
    <source>
        <dbReference type="ARBA" id="ARBA00022702"/>
    </source>
</evidence>
<gene>
    <name evidence="10" type="ORF">CJ030_MR5G003296</name>
</gene>
<dbReference type="OrthoDB" id="1863260at2759"/>
<evidence type="ECO:0000256" key="9">
    <source>
        <dbReference type="SAM" id="SignalP"/>
    </source>
</evidence>
<keyword evidence="5" id="KW-0372">Hormone</keyword>
<protein>
    <submittedName>
        <fullName evidence="10">Uncharacterized protein</fullName>
    </submittedName>
</protein>
<dbReference type="PANTHER" id="PTHR33348:SF7">
    <property type="entry name" value="PRECURSOR OF CEP11-RELATED"/>
    <property type="match status" value="1"/>
</dbReference>
<dbReference type="AlphaFoldDB" id="A0A6A1VPB9"/>
<dbReference type="Proteomes" id="UP000516437">
    <property type="component" value="Chromosome 5"/>
</dbReference>
<evidence type="ECO:0000256" key="6">
    <source>
        <dbReference type="ARBA" id="ARBA00022729"/>
    </source>
</evidence>
<evidence type="ECO:0000256" key="2">
    <source>
        <dbReference type="ARBA" id="ARBA00008963"/>
    </source>
</evidence>
<sequence length="90" mass="9548">MPKTKLIGACAVLLVLILSTALHVEAGRHVKSEACKKCSAHGENTLTAAKVGDRITRSHQLDKTSKVPSVDEFRPTQPGHSPGVGHSINN</sequence>
<dbReference type="EMBL" id="RXIC02000023">
    <property type="protein sequence ID" value="KAB1214731.1"/>
    <property type="molecule type" value="Genomic_DNA"/>
</dbReference>
<reference evidence="10 11" key="1">
    <citation type="journal article" date="2019" name="Plant Biotechnol. J.">
        <title>The red bayberry genome and genetic basis of sex determination.</title>
        <authorList>
            <person name="Jia H.M."/>
            <person name="Jia H.J."/>
            <person name="Cai Q.L."/>
            <person name="Wang Y."/>
            <person name="Zhao H.B."/>
            <person name="Yang W.F."/>
            <person name="Wang G.Y."/>
            <person name="Li Y.H."/>
            <person name="Zhan D.L."/>
            <person name="Shen Y.T."/>
            <person name="Niu Q.F."/>
            <person name="Chang L."/>
            <person name="Qiu J."/>
            <person name="Zhao L."/>
            <person name="Xie H.B."/>
            <person name="Fu W.Y."/>
            <person name="Jin J."/>
            <person name="Li X.W."/>
            <person name="Jiao Y."/>
            <person name="Zhou C.C."/>
            <person name="Tu T."/>
            <person name="Chai C.Y."/>
            <person name="Gao J.L."/>
            <person name="Fan L.J."/>
            <person name="van de Weg E."/>
            <person name="Wang J.Y."/>
            <person name="Gao Z.S."/>
        </authorList>
    </citation>
    <scope>NUCLEOTIDE SEQUENCE [LARGE SCALE GENOMIC DNA]</scope>
    <source>
        <tissue evidence="10">Leaves</tissue>
    </source>
</reference>
<dbReference type="GO" id="GO:0048046">
    <property type="term" value="C:apoplast"/>
    <property type="evidence" value="ECO:0007669"/>
    <property type="project" value="UniProtKB-SubCell"/>
</dbReference>
<evidence type="ECO:0000313" key="11">
    <source>
        <dbReference type="Proteomes" id="UP000516437"/>
    </source>
</evidence>
<evidence type="ECO:0000313" key="10">
    <source>
        <dbReference type="EMBL" id="KAB1214731.1"/>
    </source>
</evidence>
<keyword evidence="11" id="KW-1185">Reference proteome</keyword>
<dbReference type="GO" id="GO:0005179">
    <property type="term" value="F:hormone activity"/>
    <property type="evidence" value="ECO:0007669"/>
    <property type="project" value="UniProtKB-KW"/>
</dbReference>
<comment type="subcellular location">
    <subcellularLocation>
        <location evidence="1">Secreted</location>
        <location evidence="1">Extracellular space</location>
        <location evidence="1">Apoplast</location>
    </subcellularLocation>
</comment>
<dbReference type="GO" id="GO:1901371">
    <property type="term" value="P:regulation of leaf morphogenesis"/>
    <property type="evidence" value="ECO:0007669"/>
    <property type="project" value="TreeGrafter"/>
</dbReference>
<keyword evidence="7" id="KW-0379">Hydroxylation</keyword>
<proteinExistence type="inferred from homology"/>